<dbReference type="InterPro" id="IPR001357">
    <property type="entry name" value="BRCT_dom"/>
</dbReference>
<comment type="caution">
    <text evidence="2">The sequence shown here is derived from an EMBL/GenBank/DDBJ whole genome shotgun (WGS) entry which is preliminary data.</text>
</comment>
<proteinExistence type="predicted"/>
<organism evidence="2 3">
    <name type="scientific">Rhodofomes roseus</name>
    <dbReference type="NCBI Taxonomy" id="34475"/>
    <lineage>
        <taxon>Eukaryota</taxon>
        <taxon>Fungi</taxon>
        <taxon>Dikarya</taxon>
        <taxon>Basidiomycota</taxon>
        <taxon>Agaricomycotina</taxon>
        <taxon>Agaricomycetes</taxon>
        <taxon>Polyporales</taxon>
        <taxon>Rhodofomes</taxon>
    </lineage>
</organism>
<dbReference type="EMBL" id="SEKV01000867">
    <property type="protein sequence ID" value="TFY53126.1"/>
    <property type="molecule type" value="Genomic_DNA"/>
</dbReference>
<protein>
    <recommendedName>
        <fullName evidence="1">BRCT domain-containing protein</fullName>
    </recommendedName>
</protein>
<dbReference type="Pfam" id="PF16589">
    <property type="entry name" value="BRCT_2"/>
    <property type="match status" value="1"/>
</dbReference>
<evidence type="ECO:0000259" key="1">
    <source>
        <dbReference type="Pfam" id="PF16589"/>
    </source>
</evidence>
<dbReference type="InterPro" id="IPR036420">
    <property type="entry name" value="BRCT_dom_sf"/>
</dbReference>
<feature type="domain" description="BRCT" evidence="1">
    <location>
        <begin position="19"/>
        <end position="59"/>
    </location>
</feature>
<gene>
    <name evidence="2" type="ORF">EVJ58_g9624</name>
</gene>
<dbReference type="STRING" id="34475.A0A4Y9XSM6"/>
<name>A0A4Y9XSM6_9APHY</name>
<evidence type="ECO:0000313" key="2">
    <source>
        <dbReference type="EMBL" id="TFY53126.1"/>
    </source>
</evidence>
<evidence type="ECO:0000313" key="3">
    <source>
        <dbReference type="Proteomes" id="UP000298390"/>
    </source>
</evidence>
<dbReference type="AlphaFoldDB" id="A0A4Y9XSM6"/>
<sequence>MAELDALSDRLVPLGLTRARHVVSAPADKAIWRPLAQAGHRVWNQELILTSALKQEIDWENETYLLTPDA</sequence>
<accession>A0A4Y9XSM6</accession>
<dbReference type="Gene3D" id="3.40.50.10190">
    <property type="entry name" value="BRCT domain"/>
    <property type="match status" value="1"/>
</dbReference>
<dbReference type="Proteomes" id="UP000298390">
    <property type="component" value="Unassembled WGS sequence"/>
</dbReference>
<reference evidence="2 3" key="1">
    <citation type="submission" date="2019-01" db="EMBL/GenBank/DDBJ databases">
        <title>Genome sequencing of the rare red list fungi Fomitopsis rosea.</title>
        <authorList>
            <person name="Buettner E."/>
            <person name="Kellner H."/>
        </authorList>
    </citation>
    <scope>NUCLEOTIDE SEQUENCE [LARGE SCALE GENOMIC DNA]</scope>
    <source>
        <strain evidence="2 3">DSM 105464</strain>
    </source>
</reference>